<evidence type="ECO:0000256" key="1">
    <source>
        <dbReference type="ARBA" id="ARBA00001971"/>
    </source>
</evidence>
<comment type="cofactor">
    <cofactor evidence="1">
        <name>heme</name>
        <dbReference type="ChEBI" id="CHEBI:30413"/>
    </cofactor>
</comment>
<protein>
    <submittedName>
        <fullName evidence="10">Benzoate 4-monooxygenase cytochrome P450</fullName>
    </submittedName>
</protein>
<evidence type="ECO:0000256" key="5">
    <source>
        <dbReference type="ARBA" id="ARBA00023002"/>
    </source>
</evidence>
<dbReference type="Proteomes" id="UP001391051">
    <property type="component" value="Unassembled WGS sequence"/>
</dbReference>
<dbReference type="Pfam" id="PF00067">
    <property type="entry name" value="p450"/>
    <property type="match status" value="1"/>
</dbReference>
<keyword evidence="9" id="KW-0472">Membrane</keyword>
<dbReference type="InterPro" id="IPR036396">
    <property type="entry name" value="Cyt_P450_sf"/>
</dbReference>
<evidence type="ECO:0000313" key="10">
    <source>
        <dbReference type="EMBL" id="KAK7941421.1"/>
    </source>
</evidence>
<sequence length="545" mass="61701">MTFAWTVSPALGAAGVLCGFTTHHGVFIRGEWHVHAPWIVLSHLWIFTCLILADRFVMGSSPLLLAAPYGVVLISCSYLTGLFLSIVVYRAFHHRLTKAGFPGPWYARVTKLWHVWACRDSKNHVVLHKLHEQYGDFVRTGPSELTVYRPEILMAIDGPHSECIKTDWYDLLLPNFALVTAREKGGVHAARRRQWNRAFSSQALQDYLQRILCHLEDLYVNIAADAESGRVSNARDLFYWYSFDAMGDFALGKPFGMQKSQEWHIIIVRLQRAFALADPYWVPLGPRVLQLKDWFDMVFWCQTQMKSRIEDKSRHEGRDITHYIMMQDEESEEVINDALRWLSGDSLQTIVAGSGPIANALVGLFTEVGRNPKVLEHLYQEVKDVDVADAKALASLTFLNACIEETLRLYPALMTGGSRMTTHGGLAVCGRWIPPYTNIVAPQYLISRRDDCFVQPYKFVPERWTTAPEMVLNALAARPFGTGHTSCVGRPLAMDALRLAVAGITKKYKFRLAPGEDGRGMDRDLKDQFVPNPGGLRLCFEMRHS</sequence>
<proteinExistence type="inferred from homology"/>
<dbReference type="CDD" id="cd11061">
    <property type="entry name" value="CYP67-like"/>
    <property type="match status" value="1"/>
</dbReference>
<feature type="transmembrane region" description="Helical" evidence="9">
    <location>
        <begin position="34"/>
        <end position="53"/>
    </location>
</feature>
<evidence type="ECO:0000256" key="7">
    <source>
        <dbReference type="ARBA" id="ARBA00023033"/>
    </source>
</evidence>
<keyword evidence="3 8" id="KW-0349">Heme</keyword>
<dbReference type="PRINTS" id="PR00465">
    <property type="entry name" value="EP450IV"/>
</dbReference>
<reference evidence="10 11" key="1">
    <citation type="submission" date="2023-01" db="EMBL/GenBank/DDBJ databases">
        <title>Analysis of 21 Apiospora genomes using comparative genomics revels a genus with tremendous synthesis potential of carbohydrate active enzymes and secondary metabolites.</title>
        <authorList>
            <person name="Sorensen T."/>
        </authorList>
    </citation>
    <scope>NUCLEOTIDE SEQUENCE [LARGE SCALE GENOMIC DNA]</scope>
    <source>
        <strain evidence="10 11">CBS 24483</strain>
    </source>
</reference>
<dbReference type="InterPro" id="IPR001128">
    <property type="entry name" value="Cyt_P450"/>
</dbReference>
<dbReference type="PANTHER" id="PTHR24305:SF187">
    <property type="entry name" value="P450, PUTATIVE (EUROFUNG)-RELATED"/>
    <property type="match status" value="1"/>
</dbReference>
<feature type="transmembrane region" description="Helical" evidence="9">
    <location>
        <begin position="65"/>
        <end position="89"/>
    </location>
</feature>
<organism evidence="10 11">
    <name type="scientific">Apiospora aurea</name>
    <dbReference type="NCBI Taxonomy" id="335848"/>
    <lineage>
        <taxon>Eukaryota</taxon>
        <taxon>Fungi</taxon>
        <taxon>Dikarya</taxon>
        <taxon>Ascomycota</taxon>
        <taxon>Pezizomycotina</taxon>
        <taxon>Sordariomycetes</taxon>
        <taxon>Xylariomycetidae</taxon>
        <taxon>Amphisphaeriales</taxon>
        <taxon>Apiosporaceae</taxon>
        <taxon>Apiospora</taxon>
    </lineage>
</organism>
<dbReference type="EMBL" id="JAQQWE010000009">
    <property type="protein sequence ID" value="KAK7941421.1"/>
    <property type="molecule type" value="Genomic_DNA"/>
</dbReference>
<accession>A0ABR1PX58</accession>
<dbReference type="PROSITE" id="PS00086">
    <property type="entry name" value="CYTOCHROME_P450"/>
    <property type="match status" value="1"/>
</dbReference>
<keyword evidence="7 8" id="KW-0503">Monooxygenase</keyword>
<dbReference type="RefSeq" id="XP_066694173.1">
    <property type="nucleotide sequence ID" value="XM_066850030.1"/>
</dbReference>
<evidence type="ECO:0000256" key="8">
    <source>
        <dbReference type="RuleBase" id="RU000461"/>
    </source>
</evidence>
<evidence type="ECO:0000313" key="11">
    <source>
        <dbReference type="Proteomes" id="UP001391051"/>
    </source>
</evidence>
<gene>
    <name evidence="10" type="ORF">PG986_013808</name>
</gene>
<evidence type="ECO:0000256" key="9">
    <source>
        <dbReference type="SAM" id="Phobius"/>
    </source>
</evidence>
<keyword evidence="9" id="KW-0812">Transmembrane</keyword>
<keyword evidence="9" id="KW-1133">Transmembrane helix</keyword>
<keyword evidence="11" id="KW-1185">Reference proteome</keyword>
<evidence type="ECO:0000256" key="3">
    <source>
        <dbReference type="ARBA" id="ARBA00022617"/>
    </source>
</evidence>
<dbReference type="InterPro" id="IPR017972">
    <property type="entry name" value="Cyt_P450_CS"/>
</dbReference>
<keyword evidence="5 8" id="KW-0560">Oxidoreductase</keyword>
<dbReference type="PANTHER" id="PTHR24305">
    <property type="entry name" value="CYTOCHROME P450"/>
    <property type="match status" value="1"/>
</dbReference>
<evidence type="ECO:0000256" key="6">
    <source>
        <dbReference type="ARBA" id="ARBA00023004"/>
    </source>
</evidence>
<keyword evidence="6 8" id="KW-0408">Iron</keyword>
<evidence type="ECO:0000256" key="4">
    <source>
        <dbReference type="ARBA" id="ARBA00022723"/>
    </source>
</evidence>
<name>A0ABR1PX58_9PEZI</name>
<dbReference type="Gene3D" id="1.10.630.10">
    <property type="entry name" value="Cytochrome P450"/>
    <property type="match status" value="1"/>
</dbReference>
<dbReference type="InterPro" id="IPR002403">
    <property type="entry name" value="Cyt_P450_E_grp-IV"/>
</dbReference>
<keyword evidence="4 8" id="KW-0479">Metal-binding</keyword>
<dbReference type="InterPro" id="IPR050121">
    <property type="entry name" value="Cytochrome_P450_monoxygenase"/>
</dbReference>
<evidence type="ECO:0000256" key="2">
    <source>
        <dbReference type="ARBA" id="ARBA00010617"/>
    </source>
</evidence>
<dbReference type="GeneID" id="92083092"/>
<dbReference type="SUPFAM" id="SSF48264">
    <property type="entry name" value="Cytochrome P450"/>
    <property type="match status" value="1"/>
</dbReference>
<comment type="caution">
    <text evidence="10">The sequence shown here is derived from an EMBL/GenBank/DDBJ whole genome shotgun (WGS) entry which is preliminary data.</text>
</comment>
<comment type="similarity">
    <text evidence="2 8">Belongs to the cytochrome P450 family.</text>
</comment>
<dbReference type="PRINTS" id="PR00385">
    <property type="entry name" value="P450"/>
</dbReference>